<evidence type="ECO:0000256" key="2">
    <source>
        <dbReference type="ARBA" id="ARBA00023186"/>
    </source>
</evidence>
<dbReference type="InterPro" id="IPR037124">
    <property type="entry name" value="Chaperonin_GroES_sf"/>
</dbReference>
<evidence type="ECO:0000313" key="5">
    <source>
        <dbReference type="EMBL" id="GLS21553.1"/>
    </source>
</evidence>
<dbReference type="NCBIfam" id="NF001529">
    <property type="entry name" value="PRK00364.1-5"/>
    <property type="match status" value="1"/>
</dbReference>
<name>A0ABQ6CML5_9HYPH</name>
<keyword evidence="3" id="KW-0963">Cytoplasm</keyword>
<keyword evidence="6" id="KW-1185">Reference proteome</keyword>
<comment type="function">
    <text evidence="3 4">Together with the chaperonin GroEL, plays an essential role in assisting protein folding. The GroEL-GroES system forms a nano-cage that allows encapsulation of the non-native substrate proteins and provides a physical environment optimized to promote and accelerate protein folding. GroES binds to the apical surface of the GroEL ring, thereby capping the opening of the GroEL channel.</text>
</comment>
<dbReference type="InterPro" id="IPR018369">
    <property type="entry name" value="Chaprnonin_Cpn10_CS"/>
</dbReference>
<dbReference type="PANTHER" id="PTHR10772:SF58">
    <property type="entry name" value="CO-CHAPERONIN GROES"/>
    <property type="match status" value="1"/>
</dbReference>
<proteinExistence type="inferred from homology"/>
<dbReference type="SMART" id="SM00883">
    <property type="entry name" value="Cpn10"/>
    <property type="match status" value="1"/>
</dbReference>
<dbReference type="Gene3D" id="2.30.33.40">
    <property type="entry name" value="GroES chaperonin"/>
    <property type="match status" value="1"/>
</dbReference>
<evidence type="ECO:0000256" key="3">
    <source>
        <dbReference type="HAMAP-Rule" id="MF_00580"/>
    </source>
</evidence>
<comment type="subunit">
    <text evidence="3">Heptamer of 7 subunits arranged in a ring. Interacts with the chaperonin GroEL.</text>
</comment>
<organism evidence="5 6">
    <name type="scientific">Labrys miyagiensis</name>
    <dbReference type="NCBI Taxonomy" id="346912"/>
    <lineage>
        <taxon>Bacteria</taxon>
        <taxon>Pseudomonadati</taxon>
        <taxon>Pseudomonadota</taxon>
        <taxon>Alphaproteobacteria</taxon>
        <taxon>Hyphomicrobiales</taxon>
        <taxon>Xanthobacteraceae</taxon>
        <taxon>Labrys</taxon>
    </lineage>
</organism>
<evidence type="ECO:0000256" key="4">
    <source>
        <dbReference type="RuleBase" id="RU000535"/>
    </source>
</evidence>
<protein>
    <recommendedName>
        <fullName evidence="3">Co-chaperonin GroES</fullName>
    </recommendedName>
    <alternativeName>
        <fullName evidence="3">10 kDa chaperonin</fullName>
    </alternativeName>
    <alternativeName>
        <fullName evidence="3">Chaperonin-10</fullName>
        <shortName evidence="3">Cpn10</shortName>
    </alternativeName>
</protein>
<dbReference type="Pfam" id="PF00166">
    <property type="entry name" value="Cpn10"/>
    <property type="match status" value="1"/>
</dbReference>
<dbReference type="PRINTS" id="PR00297">
    <property type="entry name" value="CHAPERONIN10"/>
</dbReference>
<comment type="caution">
    <text evidence="5">The sequence shown here is derived from an EMBL/GenBank/DDBJ whole genome shotgun (WGS) entry which is preliminary data.</text>
</comment>
<evidence type="ECO:0000256" key="1">
    <source>
        <dbReference type="ARBA" id="ARBA00006975"/>
    </source>
</evidence>
<dbReference type="NCBIfam" id="NF001531">
    <property type="entry name" value="PRK00364.2-2"/>
    <property type="match status" value="1"/>
</dbReference>
<dbReference type="SUPFAM" id="SSF50129">
    <property type="entry name" value="GroES-like"/>
    <property type="match status" value="1"/>
</dbReference>
<evidence type="ECO:0000313" key="6">
    <source>
        <dbReference type="Proteomes" id="UP001156882"/>
    </source>
</evidence>
<dbReference type="CDD" id="cd00320">
    <property type="entry name" value="cpn10"/>
    <property type="match status" value="1"/>
</dbReference>
<comment type="similarity">
    <text evidence="1 3 4">Belongs to the GroES chaperonin family.</text>
</comment>
<dbReference type="PROSITE" id="PS00681">
    <property type="entry name" value="CHAPERONINS_CPN10"/>
    <property type="match status" value="1"/>
</dbReference>
<dbReference type="InterPro" id="IPR011032">
    <property type="entry name" value="GroES-like_sf"/>
</dbReference>
<dbReference type="NCBIfam" id="NF001527">
    <property type="entry name" value="PRK00364.1-2"/>
    <property type="match status" value="1"/>
</dbReference>
<dbReference type="InterPro" id="IPR020818">
    <property type="entry name" value="Chaperonin_GroES"/>
</dbReference>
<gene>
    <name evidence="5" type="primary">groS3</name>
    <name evidence="3" type="synonym">groES</name>
    <name evidence="3" type="synonym">groS</name>
    <name evidence="5" type="ORF">GCM10007874_45700</name>
</gene>
<keyword evidence="2 3" id="KW-0143">Chaperone</keyword>
<dbReference type="NCBIfam" id="NF001533">
    <property type="entry name" value="PRK00364.2-4"/>
    <property type="match status" value="1"/>
</dbReference>
<dbReference type="PANTHER" id="PTHR10772">
    <property type="entry name" value="10 KDA HEAT SHOCK PROTEIN"/>
    <property type="match status" value="1"/>
</dbReference>
<comment type="subcellular location">
    <subcellularLocation>
        <location evidence="3">Cytoplasm</location>
    </subcellularLocation>
</comment>
<reference evidence="6" key="1">
    <citation type="journal article" date="2019" name="Int. J. Syst. Evol. Microbiol.">
        <title>The Global Catalogue of Microorganisms (GCM) 10K type strain sequencing project: providing services to taxonomists for standard genome sequencing and annotation.</title>
        <authorList>
            <consortium name="The Broad Institute Genomics Platform"/>
            <consortium name="The Broad Institute Genome Sequencing Center for Infectious Disease"/>
            <person name="Wu L."/>
            <person name="Ma J."/>
        </authorList>
    </citation>
    <scope>NUCLEOTIDE SEQUENCE [LARGE SCALE GENOMIC DNA]</scope>
    <source>
        <strain evidence="6">NBRC 101365</strain>
    </source>
</reference>
<dbReference type="Proteomes" id="UP001156882">
    <property type="component" value="Unassembled WGS sequence"/>
</dbReference>
<dbReference type="EMBL" id="BSPC01000051">
    <property type="protein sequence ID" value="GLS21553.1"/>
    <property type="molecule type" value="Genomic_DNA"/>
</dbReference>
<accession>A0ABQ6CML5</accession>
<sequence>MHPSVPSLKGALHMTFRPLHDRVAIKRLEGEDRSKGGIIIPDTAKEKPQEGEVVAVGPGGRDESGKHIQIDLKVGDIVLFGKWSGTEIKIDGQDLLIMKESDIMGVVHKTKAVKKAA</sequence>
<dbReference type="HAMAP" id="MF_00580">
    <property type="entry name" value="CH10"/>
    <property type="match status" value="1"/>
</dbReference>